<dbReference type="Gene3D" id="3.40.190.10">
    <property type="entry name" value="Periplasmic binding protein-like II"/>
    <property type="match status" value="2"/>
</dbReference>
<keyword evidence="3" id="KW-0238">DNA-binding</keyword>
<keyword evidence="2" id="KW-0805">Transcription regulation</keyword>
<gene>
    <name evidence="6" type="ORF">MNBD_ALPHA05-1033</name>
</gene>
<dbReference type="GO" id="GO:0000976">
    <property type="term" value="F:transcription cis-regulatory region binding"/>
    <property type="evidence" value="ECO:0007669"/>
    <property type="project" value="TreeGrafter"/>
</dbReference>
<dbReference type="EMBL" id="UOEH01000336">
    <property type="protein sequence ID" value="VAW01351.1"/>
    <property type="molecule type" value="Genomic_DNA"/>
</dbReference>
<dbReference type="InterPro" id="IPR036390">
    <property type="entry name" value="WH_DNA-bd_sf"/>
</dbReference>
<reference evidence="6" key="1">
    <citation type="submission" date="2018-06" db="EMBL/GenBank/DDBJ databases">
        <authorList>
            <person name="Zhirakovskaya E."/>
        </authorList>
    </citation>
    <scope>NUCLEOTIDE SEQUENCE</scope>
</reference>
<evidence type="ECO:0000256" key="1">
    <source>
        <dbReference type="ARBA" id="ARBA00009437"/>
    </source>
</evidence>
<dbReference type="Pfam" id="PF03466">
    <property type="entry name" value="LysR_substrate"/>
    <property type="match status" value="1"/>
</dbReference>
<dbReference type="Gene3D" id="1.10.10.10">
    <property type="entry name" value="Winged helix-like DNA-binding domain superfamily/Winged helix DNA-binding domain"/>
    <property type="match status" value="2"/>
</dbReference>
<dbReference type="InterPro" id="IPR036388">
    <property type="entry name" value="WH-like_DNA-bd_sf"/>
</dbReference>
<keyword evidence="4" id="KW-0804">Transcription</keyword>
<evidence type="ECO:0000313" key="6">
    <source>
        <dbReference type="EMBL" id="VAW01351.1"/>
    </source>
</evidence>
<organism evidence="6">
    <name type="scientific">hydrothermal vent metagenome</name>
    <dbReference type="NCBI Taxonomy" id="652676"/>
    <lineage>
        <taxon>unclassified sequences</taxon>
        <taxon>metagenomes</taxon>
        <taxon>ecological metagenomes</taxon>
    </lineage>
</organism>
<feature type="domain" description="HTH lysR-type" evidence="5">
    <location>
        <begin position="142"/>
        <end position="199"/>
    </location>
</feature>
<comment type="similarity">
    <text evidence="1">Belongs to the LysR transcriptional regulatory family.</text>
</comment>
<feature type="domain" description="HTH lysR-type" evidence="5">
    <location>
        <begin position="42"/>
        <end position="99"/>
    </location>
</feature>
<dbReference type="InterPro" id="IPR005119">
    <property type="entry name" value="LysR_subst-bd"/>
</dbReference>
<dbReference type="AlphaFoldDB" id="A0A3B0S5M1"/>
<dbReference type="SUPFAM" id="SSF53850">
    <property type="entry name" value="Periplasmic binding protein-like II"/>
    <property type="match status" value="1"/>
</dbReference>
<name>A0A3B0S5M1_9ZZZZ</name>
<dbReference type="Pfam" id="PF00126">
    <property type="entry name" value="HTH_1"/>
    <property type="match status" value="2"/>
</dbReference>
<protein>
    <recommendedName>
        <fullName evidence="5">HTH lysR-type domain-containing protein</fullName>
    </recommendedName>
</protein>
<accession>A0A3B0S5M1</accession>
<evidence type="ECO:0000256" key="4">
    <source>
        <dbReference type="ARBA" id="ARBA00023163"/>
    </source>
</evidence>
<evidence type="ECO:0000259" key="5">
    <source>
        <dbReference type="PROSITE" id="PS50931"/>
    </source>
</evidence>
<dbReference type="PRINTS" id="PR00039">
    <property type="entry name" value="HTHLYSR"/>
</dbReference>
<dbReference type="PANTHER" id="PTHR30126:SF98">
    <property type="entry name" value="HTH-TYPE TRANSCRIPTIONAL ACTIVATOR BAUR"/>
    <property type="match status" value="1"/>
</dbReference>
<sequence length="441" mass="48664">MLGVIAYSLTIFGQAYGQAILKGIRIRYTLYSDQNQAATMRINLRHFYCFREVARRNSINAASPHVHLSQPAITQAIAKLEVELGATLFIRRSSGMFVTEAGEIFLHRVKRALDYIEAGARDTLKIAQKEKERGFENFHRLMTAAQLNALIAVVETGNFSLAARQTGVSQPSIHRRARDLESLSGVTLFEKDRSGIRPTATARILVRAAKLAFSEIELGRAELNALNGRETGKLTIGAMSLARAYILPKTLPAYGREFPDHRICIVDGSYDQLLSGLRHGDIDILIGAARAPAPIDDVVQEALFKDPLAIMMRQGHPLAKKKSATPKELAHYPWIVARAGAPLRARFEELFKTKRAGAPAQTIECNSFAAIRGLLLESDAVTLLSPHQAHYEIEAGLLTALPHPQGNVARDIAATVRSDWAPTRAQKRFMELLKTHRPDAA</sequence>
<evidence type="ECO:0000256" key="3">
    <source>
        <dbReference type="ARBA" id="ARBA00023125"/>
    </source>
</evidence>
<dbReference type="InterPro" id="IPR000847">
    <property type="entry name" value="LysR_HTH_N"/>
</dbReference>
<dbReference type="PROSITE" id="PS50931">
    <property type="entry name" value="HTH_LYSR"/>
    <property type="match status" value="2"/>
</dbReference>
<proteinExistence type="inferred from homology"/>
<dbReference type="PANTHER" id="PTHR30126">
    <property type="entry name" value="HTH-TYPE TRANSCRIPTIONAL REGULATOR"/>
    <property type="match status" value="1"/>
</dbReference>
<dbReference type="SUPFAM" id="SSF46785">
    <property type="entry name" value="Winged helix' DNA-binding domain"/>
    <property type="match status" value="2"/>
</dbReference>
<dbReference type="GO" id="GO:0003700">
    <property type="term" value="F:DNA-binding transcription factor activity"/>
    <property type="evidence" value="ECO:0007669"/>
    <property type="project" value="InterPro"/>
</dbReference>
<evidence type="ECO:0000256" key="2">
    <source>
        <dbReference type="ARBA" id="ARBA00023015"/>
    </source>
</evidence>